<keyword evidence="5" id="KW-0812">Transmembrane</keyword>
<evidence type="ECO:0000256" key="3">
    <source>
        <dbReference type="ARBA" id="ARBA00023163"/>
    </source>
</evidence>
<keyword evidence="3" id="KW-0804">Transcription</keyword>
<evidence type="ECO:0000313" key="7">
    <source>
        <dbReference type="EMBL" id="MFC0542731.1"/>
    </source>
</evidence>
<accession>A0ABV6MSA4</accession>
<proteinExistence type="predicted"/>
<dbReference type="RefSeq" id="WP_273941147.1">
    <property type="nucleotide sequence ID" value="NZ_CP097263.1"/>
</dbReference>
<keyword evidence="5" id="KW-0472">Membrane</keyword>
<dbReference type="InterPro" id="IPR050109">
    <property type="entry name" value="HTH-type_TetR-like_transc_reg"/>
</dbReference>
<evidence type="ECO:0000256" key="2">
    <source>
        <dbReference type="ARBA" id="ARBA00023125"/>
    </source>
</evidence>
<evidence type="ECO:0000313" key="8">
    <source>
        <dbReference type="Proteomes" id="UP001589810"/>
    </source>
</evidence>
<comment type="caution">
    <text evidence="7">The sequence shown here is derived from an EMBL/GenBank/DDBJ whole genome shotgun (WGS) entry which is preliminary data.</text>
</comment>
<dbReference type="PRINTS" id="PR00455">
    <property type="entry name" value="HTHTETR"/>
</dbReference>
<feature type="DNA-binding region" description="H-T-H motif" evidence="4">
    <location>
        <begin position="25"/>
        <end position="44"/>
    </location>
</feature>
<evidence type="ECO:0000256" key="5">
    <source>
        <dbReference type="SAM" id="Phobius"/>
    </source>
</evidence>
<dbReference type="InterPro" id="IPR009057">
    <property type="entry name" value="Homeodomain-like_sf"/>
</dbReference>
<evidence type="ECO:0000256" key="1">
    <source>
        <dbReference type="ARBA" id="ARBA00023015"/>
    </source>
</evidence>
<reference evidence="7 8" key="1">
    <citation type="submission" date="2024-09" db="EMBL/GenBank/DDBJ databases">
        <authorList>
            <person name="Sun Q."/>
            <person name="Mori K."/>
        </authorList>
    </citation>
    <scope>NUCLEOTIDE SEQUENCE [LARGE SCALE GENOMIC DNA]</scope>
    <source>
        <strain evidence="7 8">TBRC 1432</strain>
    </source>
</reference>
<dbReference type="PANTHER" id="PTHR30055">
    <property type="entry name" value="HTH-TYPE TRANSCRIPTIONAL REGULATOR RUTR"/>
    <property type="match status" value="1"/>
</dbReference>
<keyword evidence="8" id="KW-1185">Reference proteome</keyword>
<dbReference type="InterPro" id="IPR001647">
    <property type="entry name" value="HTH_TetR"/>
</dbReference>
<keyword evidence="1" id="KW-0805">Transcription regulation</keyword>
<evidence type="ECO:0000256" key="4">
    <source>
        <dbReference type="PROSITE-ProRule" id="PRU00335"/>
    </source>
</evidence>
<evidence type="ECO:0000259" key="6">
    <source>
        <dbReference type="PROSITE" id="PS50977"/>
    </source>
</evidence>
<feature type="transmembrane region" description="Helical" evidence="5">
    <location>
        <begin position="140"/>
        <end position="160"/>
    </location>
</feature>
<dbReference type="EMBL" id="JBHLUD010000004">
    <property type="protein sequence ID" value="MFC0542731.1"/>
    <property type="molecule type" value="Genomic_DNA"/>
</dbReference>
<dbReference type="Pfam" id="PF00440">
    <property type="entry name" value="TetR_N"/>
    <property type="match status" value="1"/>
</dbReference>
<dbReference type="Gene3D" id="1.10.357.10">
    <property type="entry name" value="Tetracycline Repressor, domain 2"/>
    <property type="match status" value="1"/>
</dbReference>
<keyword evidence="2 4" id="KW-0238">DNA-binding</keyword>
<dbReference type="PANTHER" id="PTHR30055:SF234">
    <property type="entry name" value="HTH-TYPE TRANSCRIPTIONAL REGULATOR BETI"/>
    <property type="match status" value="1"/>
</dbReference>
<protein>
    <submittedName>
        <fullName evidence="7">TetR/AcrR family transcriptional regulator</fullName>
    </submittedName>
</protein>
<dbReference type="InterPro" id="IPR049513">
    <property type="entry name" value="TetR_C_40"/>
</dbReference>
<organism evidence="7 8">
    <name type="scientific">Kutzneria chonburiensis</name>
    <dbReference type="NCBI Taxonomy" id="1483604"/>
    <lineage>
        <taxon>Bacteria</taxon>
        <taxon>Bacillati</taxon>
        <taxon>Actinomycetota</taxon>
        <taxon>Actinomycetes</taxon>
        <taxon>Pseudonocardiales</taxon>
        <taxon>Pseudonocardiaceae</taxon>
        <taxon>Kutzneria</taxon>
    </lineage>
</organism>
<keyword evidence="5" id="KW-1133">Transmembrane helix</keyword>
<dbReference type="SUPFAM" id="SSF46689">
    <property type="entry name" value="Homeodomain-like"/>
    <property type="match status" value="1"/>
</dbReference>
<dbReference type="PROSITE" id="PS50977">
    <property type="entry name" value="HTH_TETR_2"/>
    <property type="match status" value="1"/>
</dbReference>
<dbReference type="Pfam" id="PF21306">
    <property type="entry name" value="TetR_C_40"/>
    <property type="match status" value="1"/>
</dbReference>
<name>A0ABV6MSA4_9PSEU</name>
<sequence>MNATEKRLHAAALRLFAARGGTNVTMSELAEEAGVARGTLYRNVESVEQLFVQARTQLVADLHDTNARVMDADRVLDPPLRLATGIRMIVRRAHEDPTMGRFLVQFGMTDGSLREALSGPPMRDVEEGIRTGRYTVAPDMAISLMSLVIGAVVSAMWTVLEGHQTWREAGTVTAELILRAFGVRGEEAAKLASGPLPELPAL</sequence>
<gene>
    <name evidence="7" type="ORF">ACFFH7_14635</name>
</gene>
<feature type="domain" description="HTH tetR-type" evidence="6">
    <location>
        <begin position="2"/>
        <end position="62"/>
    </location>
</feature>
<dbReference type="Proteomes" id="UP001589810">
    <property type="component" value="Unassembled WGS sequence"/>
</dbReference>